<dbReference type="GO" id="GO:0000723">
    <property type="term" value="P:telomere maintenance"/>
    <property type="evidence" value="ECO:0007669"/>
    <property type="project" value="InterPro"/>
</dbReference>
<sequence length="103" mass="11421">MTKGIQKVVKLCATVAPTGIATLNLGRLAIHRLFQLPIEHEGETAGYWALNNEGKERIKMTHTNLIIIIGDEATMVSNLNVAYLHMCLQDIIGTDEWFGCNNI</sequence>
<evidence type="ECO:0000256" key="1">
    <source>
        <dbReference type="RuleBase" id="RU363044"/>
    </source>
</evidence>
<name>A0A1X7USQ3_AMPQE</name>
<dbReference type="EnsemblMetazoa" id="Aqu2.1.30681_001">
    <property type="protein sequence ID" value="Aqu2.1.30681_001"/>
    <property type="gene ID" value="Aqu2.1.30681"/>
</dbReference>
<dbReference type="Gene3D" id="3.40.50.300">
    <property type="entry name" value="P-loop containing nucleotide triphosphate hydrolases"/>
    <property type="match status" value="1"/>
</dbReference>
<keyword evidence="1" id="KW-0234">DNA repair</keyword>
<accession>A0A1X7USQ3</accession>
<protein>
    <recommendedName>
        <fullName evidence="1">ATP-dependent DNA helicase</fullName>
        <ecNumber evidence="1">5.6.2.3</ecNumber>
    </recommendedName>
</protein>
<keyword evidence="1" id="KW-0233">DNA recombination</keyword>
<reference evidence="3" key="1">
    <citation type="submission" date="2017-05" db="UniProtKB">
        <authorList>
            <consortium name="EnsemblMetazoa"/>
        </authorList>
    </citation>
    <scope>IDENTIFICATION</scope>
</reference>
<evidence type="ECO:0000259" key="2">
    <source>
        <dbReference type="Pfam" id="PF05970"/>
    </source>
</evidence>
<feature type="domain" description="DNA helicase Pif1-like DEAD-box helicase" evidence="2">
    <location>
        <begin position="3"/>
        <end position="100"/>
    </location>
</feature>
<keyword evidence="1" id="KW-0067">ATP-binding</keyword>
<dbReference type="InParanoid" id="A0A1X7USQ3"/>
<organism evidence="3">
    <name type="scientific">Amphimedon queenslandica</name>
    <name type="common">Sponge</name>
    <dbReference type="NCBI Taxonomy" id="400682"/>
    <lineage>
        <taxon>Eukaryota</taxon>
        <taxon>Metazoa</taxon>
        <taxon>Porifera</taxon>
        <taxon>Demospongiae</taxon>
        <taxon>Heteroscleromorpha</taxon>
        <taxon>Haplosclerida</taxon>
        <taxon>Niphatidae</taxon>
        <taxon>Amphimedon</taxon>
    </lineage>
</organism>
<dbReference type="InterPro" id="IPR010285">
    <property type="entry name" value="DNA_helicase_pif1-like_DEAD"/>
</dbReference>
<keyword evidence="1" id="KW-0378">Hydrolase</keyword>
<dbReference type="GO" id="GO:0005524">
    <property type="term" value="F:ATP binding"/>
    <property type="evidence" value="ECO:0007669"/>
    <property type="project" value="UniProtKB-KW"/>
</dbReference>
<dbReference type="GO" id="GO:0016887">
    <property type="term" value="F:ATP hydrolysis activity"/>
    <property type="evidence" value="ECO:0007669"/>
    <property type="project" value="RHEA"/>
</dbReference>
<comment type="similarity">
    <text evidence="1">Belongs to the helicase family.</text>
</comment>
<dbReference type="GO" id="GO:0006310">
    <property type="term" value="P:DNA recombination"/>
    <property type="evidence" value="ECO:0007669"/>
    <property type="project" value="UniProtKB-KW"/>
</dbReference>
<keyword evidence="1" id="KW-0547">Nucleotide-binding</keyword>
<dbReference type="Pfam" id="PF05970">
    <property type="entry name" value="PIF1"/>
    <property type="match status" value="1"/>
</dbReference>
<comment type="catalytic activity">
    <reaction evidence="1">
        <text>ATP + H2O = ADP + phosphate + H(+)</text>
        <dbReference type="Rhea" id="RHEA:13065"/>
        <dbReference type="ChEBI" id="CHEBI:15377"/>
        <dbReference type="ChEBI" id="CHEBI:15378"/>
        <dbReference type="ChEBI" id="CHEBI:30616"/>
        <dbReference type="ChEBI" id="CHEBI:43474"/>
        <dbReference type="ChEBI" id="CHEBI:456216"/>
        <dbReference type="EC" id="5.6.2.3"/>
    </reaction>
</comment>
<dbReference type="GO" id="GO:0006281">
    <property type="term" value="P:DNA repair"/>
    <property type="evidence" value="ECO:0007669"/>
    <property type="project" value="UniProtKB-KW"/>
</dbReference>
<dbReference type="AlphaFoldDB" id="A0A1X7USQ3"/>
<dbReference type="EC" id="5.6.2.3" evidence="1"/>
<comment type="cofactor">
    <cofactor evidence="1">
        <name>Mg(2+)</name>
        <dbReference type="ChEBI" id="CHEBI:18420"/>
    </cofactor>
</comment>
<dbReference type="GO" id="GO:0043139">
    <property type="term" value="F:5'-3' DNA helicase activity"/>
    <property type="evidence" value="ECO:0007669"/>
    <property type="project" value="UniProtKB-EC"/>
</dbReference>
<evidence type="ECO:0000313" key="3">
    <source>
        <dbReference type="EnsemblMetazoa" id="Aqu2.1.30681_001"/>
    </source>
</evidence>
<keyword evidence="1" id="KW-0227">DNA damage</keyword>
<keyword evidence="1" id="KW-0347">Helicase</keyword>
<dbReference type="InterPro" id="IPR027417">
    <property type="entry name" value="P-loop_NTPase"/>
</dbReference>
<proteinExistence type="inferred from homology"/>